<gene>
    <name evidence="10" type="ORF">URODEC1_LOCUS125976</name>
</gene>
<dbReference type="SMART" id="SM00213">
    <property type="entry name" value="UBQ"/>
    <property type="match status" value="5"/>
</dbReference>
<evidence type="ECO:0000259" key="9">
    <source>
        <dbReference type="PROSITE" id="PS50053"/>
    </source>
</evidence>
<dbReference type="GO" id="GO:0005634">
    <property type="term" value="C:nucleus"/>
    <property type="evidence" value="ECO:0007669"/>
    <property type="project" value="UniProtKB-SubCell"/>
</dbReference>
<protein>
    <recommendedName>
        <fullName evidence="9">Ubiquitin-like domain-containing protein</fullName>
    </recommendedName>
</protein>
<accession>A0ABC9HGW4</accession>
<feature type="domain" description="Ubiquitin-like" evidence="9">
    <location>
        <begin position="218"/>
        <end position="279"/>
    </location>
</feature>
<evidence type="ECO:0000313" key="11">
    <source>
        <dbReference type="Proteomes" id="UP001497457"/>
    </source>
</evidence>
<dbReference type="AlphaFoldDB" id="A0ABC9HGW4"/>
<dbReference type="Pfam" id="PF00240">
    <property type="entry name" value="ubiquitin"/>
    <property type="match status" value="5"/>
</dbReference>
<dbReference type="Gene3D" id="3.10.20.90">
    <property type="entry name" value="Phosphatidylinositol 3-kinase Catalytic Subunit, Chain A, domain 1"/>
    <property type="match status" value="5"/>
</dbReference>
<evidence type="ECO:0000256" key="6">
    <source>
        <dbReference type="ARBA" id="ARBA00022737"/>
    </source>
</evidence>
<reference evidence="10 11" key="1">
    <citation type="submission" date="2024-10" db="EMBL/GenBank/DDBJ databases">
        <authorList>
            <person name="Ryan C."/>
        </authorList>
    </citation>
    <scope>NUCLEOTIDE SEQUENCE [LARGE SCALE GENOMIC DNA]</scope>
</reference>
<evidence type="ECO:0000256" key="5">
    <source>
        <dbReference type="ARBA" id="ARBA00022499"/>
    </source>
</evidence>
<evidence type="ECO:0000256" key="8">
    <source>
        <dbReference type="ARBA" id="ARBA00023242"/>
    </source>
</evidence>
<dbReference type="InterPro" id="IPR000626">
    <property type="entry name" value="Ubiquitin-like_dom"/>
</dbReference>
<dbReference type="GO" id="GO:0005737">
    <property type="term" value="C:cytoplasm"/>
    <property type="evidence" value="ECO:0007669"/>
    <property type="project" value="UniProtKB-SubCell"/>
</dbReference>
<keyword evidence="6" id="KW-0677">Repeat</keyword>
<comment type="caution">
    <text evidence="10">The sequence shown here is derived from an EMBL/GenBank/DDBJ whole genome shotgun (WGS) entry which is preliminary data.</text>
</comment>
<dbReference type="InterPro" id="IPR029071">
    <property type="entry name" value="Ubiquitin-like_domsf"/>
</dbReference>
<comment type="similarity">
    <text evidence="3">Belongs to the ubiquitin family.</text>
</comment>
<evidence type="ECO:0000256" key="2">
    <source>
        <dbReference type="ARBA" id="ARBA00004496"/>
    </source>
</evidence>
<comment type="subcellular location">
    <subcellularLocation>
        <location evidence="2">Cytoplasm</location>
    </subcellularLocation>
    <subcellularLocation>
        <location evidence="1">Nucleus</location>
    </subcellularLocation>
</comment>
<keyword evidence="7" id="KW-0832">Ubl conjugation</keyword>
<evidence type="ECO:0000256" key="4">
    <source>
        <dbReference type="ARBA" id="ARBA00022490"/>
    </source>
</evidence>
<sequence length="355" mass="40006">MQIFVNILNGKTITIEVESSDKIYMIKTKIQEKERIAPEQQSLFFVCKKLEDEHTVADYHIRPRSTLYLFPPVSGGPCSACGYKYIYVKVLVANGITLELEPSDLIDNVREKIRGYQRLIFAGKNLEDARTLADYKIQNECTLHLDFGMQILVKTTTGKTITMQVEPSDRIRRVKAKIQDQQSIIFDSKQLNGSGKLADYNIKKESTLHLDLCPQGGMQVFVKALPSKTISLKLKPSDTIGDVKAMIQDQQRLFFDGKQLQDGVTLADYNIQKDSTLHLDFCMQIFVKTFTGQTITLEAEPSDTIQNVKGRIQGQQILLFDGKVLDDGRTLADYSIQKGSTLHLDLSLKDGKACL</sequence>
<keyword evidence="8" id="KW-0539">Nucleus</keyword>
<feature type="domain" description="Ubiquitin-like" evidence="9">
    <location>
        <begin position="1"/>
        <end position="76"/>
    </location>
</feature>
<keyword evidence="5" id="KW-1017">Isopeptide bond</keyword>
<evidence type="ECO:0000313" key="10">
    <source>
        <dbReference type="EMBL" id="CAM0153252.1"/>
    </source>
</evidence>
<dbReference type="EMBL" id="CAXIPR030007086">
    <property type="protein sequence ID" value="CAM0153252.1"/>
    <property type="molecule type" value="Genomic_DNA"/>
</dbReference>
<dbReference type="SUPFAM" id="SSF54236">
    <property type="entry name" value="Ubiquitin-like"/>
    <property type="match status" value="5"/>
</dbReference>
<proteinExistence type="inferred from homology"/>
<evidence type="ECO:0000256" key="7">
    <source>
        <dbReference type="ARBA" id="ARBA00022843"/>
    </source>
</evidence>
<dbReference type="InterPro" id="IPR019956">
    <property type="entry name" value="Ubiquitin_dom"/>
</dbReference>
<dbReference type="FunFam" id="3.10.20.90:FF:000469">
    <property type="entry name" value="Polyubiquitin-C"/>
    <property type="match status" value="2"/>
</dbReference>
<dbReference type="InterPro" id="IPR050158">
    <property type="entry name" value="Ubiquitin_ubiquitin-like"/>
</dbReference>
<name>A0ABC9HGW4_9POAL</name>
<evidence type="ECO:0000256" key="1">
    <source>
        <dbReference type="ARBA" id="ARBA00004123"/>
    </source>
</evidence>
<dbReference type="PANTHER" id="PTHR10666">
    <property type="entry name" value="UBIQUITIN"/>
    <property type="match status" value="1"/>
</dbReference>
<keyword evidence="4" id="KW-0963">Cytoplasm</keyword>
<feature type="domain" description="Ubiquitin-like" evidence="9">
    <location>
        <begin position="149"/>
        <end position="217"/>
    </location>
</feature>
<evidence type="ECO:0000256" key="3">
    <source>
        <dbReference type="ARBA" id="ARBA00008430"/>
    </source>
</evidence>
<dbReference type="Proteomes" id="UP001497457">
    <property type="component" value="Unassembled WGS sequence"/>
</dbReference>
<dbReference type="GO" id="GO:0003729">
    <property type="term" value="F:mRNA binding"/>
    <property type="evidence" value="ECO:0007669"/>
    <property type="project" value="UniProtKB-ARBA"/>
</dbReference>
<keyword evidence="11" id="KW-1185">Reference proteome</keyword>
<organism evidence="10 11">
    <name type="scientific">Urochloa decumbens</name>
    <dbReference type="NCBI Taxonomy" id="240449"/>
    <lineage>
        <taxon>Eukaryota</taxon>
        <taxon>Viridiplantae</taxon>
        <taxon>Streptophyta</taxon>
        <taxon>Embryophyta</taxon>
        <taxon>Tracheophyta</taxon>
        <taxon>Spermatophyta</taxon>
        <taxon>Magnoliopsida</taxon>
        <taxon>Liliopsida</taxon>
        <taxon>Poales</taxon>
        <taxon>Poaceae</taxon>
        <taxon>PACMAD clade</taxon>
        <taxon>Panicoideae</taxon>
        <taxon>Panicodae</taxon>
        <taxon>Paniceae</taxon>
        <taxon>Melinidinae</taxon>
        <taxon>Urochloa</taxon>
    </lineage>
</organism>
<dbReference type="PRINTS" id="PR00348">
    <property type="entry name" value="UBIQUITIN"/>
</dbReference>
<feature type="domain" description="Ubiquitin-like" evidence="9">
    <location>
        <begin position="283"/>
        <end position="351"/>
    </location>
</feature>
<dbReference type="PROSITE" id="PS50053">
    <property type="entry name" value="UBIQUITIN_2"/>
    <property type="match status" value="5"/>
</dbReference>
<feature type="domain" description="Ubiquitin-like" evidence="9">
    <location>
        <begin position="84"/>
        <end position="145"/>
    </location>
</feature>